<dbReference type="PANTHER" id="PTHR24148:SF64">
    <property type="entry name" value="HETEROKARYON INCOMPATIBILITY DOMAIN-CONTAINING PROTEIN"/>
    <property type="match status" value="1"/>
</dbReference>
<sequence>MPSSLSSLAELSQLMTLLAWRNTVPICLTWSPLSSRSSWLMEDEFMKDLSNAWSFAEYAERKQLPRSSVNWKALWRLVECPYFSRVWIVQELAVRNKAQRDRDVVVCGLAVRDLEAMDAHADFNAAVGENSQLLGLAMFGFCDVDPSNRDKSGIEALIQLSSKFEATDPRDNIYAMLALACEEHRCFRPNYTKTLGLVLQELVEFAVRTSRNLHIILGNRREINPSAPSWAPDLRPISHGTPSTNFLPRFEHFQPDVGRPMDVEFDHSSGIMRPEASRLAESREPWSRELSQLVDQHGKDAVARTATADMGSSGGKVRCPAPDSFADRLGVYLDMQEPPGDGMGLAEETEQYQKRVAFTAPFVTSAVVTSFNHCLFTTECGRLGLGPYSMRAGDEVAVLFGSPFCLVLRPVEGSDSY</sequence>
<name>A0AAE0X7E5_9PEZI</name>
<dbReference type="EMBL" id="JAULSO010000003">
    <property type="protein sequence ID" value="KAK3686175.1"/>
    <property type="molecule type" value="Genomic_DNA"/>
</dbReference>
<evidence type="ECO:0008006" key="3">
    <source>
        <dbReference type="Google" id="ProtNLM"/>
    </source>
</evidence>
<dbReference type="PANTHER" id="PTHR24148">
    <property type="entry name" value="ANKYRIN REPEAT DOMAIN-CONTAINING PROTEIN 39 HOMOLOG-RELATED"/>
    <property type="match status" value="1"/>
</dbReference>
<comment type="caution">
    <text evidence="1">The sequence shown here is derived from an EMBL/GenBank/DDBJ whole genome shotgun (WGS) entry which is preliminary data.</text>
</comment>
<reference evidence="1" key="1">
    <citation type="journal article" date="2023" name="Mol. Phylogenet. Evol.">
        <title>Genome-scale phylogeny and comparative genomics of the fungal order Sordariales.</title>
        <authorList>
            <person name="Hensen N."/>
            <person name="Bonometti L."/>
            <person name="Westerberg I."/>
            <person name="Brannstrom I.O."/>
            <person name="Guillou S."/>
            <person name="Cros-Aarteil S."/>
            <person name="Calhoun S."/>
            <person name="Haridas S."/>
            <person name="Kuo A."/>
            <person name="Mondo S."/>
            <person name="Pangilinan J."/>
            <person name="Riley R."/>
            <person name="LaButti K."/>
            <person name="Andreopoulos B."/>
            <person name="Lipzen A."/>
            <person name="Chen C."/>
            <person name="Yan M."/>
            <person name="Daum C."/>
            <person name="Ng V."/>
            <person name="Clum A."/>
            <person name="Steindorff A."/>
            <person name="Ohm R.A."/>
            <person name="Martin F."/>
            <person name="Silar P."/>
            <person name="Natvig D.O."/>
            <person name="Lalanne C."/>
            <person name="Gautier V."/>
            <person name="Ament-Velasquez S.L."/>
            <person name="Kruys A."/>
            <person name="Hutchinson M.I."/>
            <person name="Powell A.J."/>
            <person name="Barry K."/>
            <person name="Miller A.N."/>
            <person name="Grigoriev I.V."/>
            <person name="Debuchy R."/>
            <person name="Gladieux P."/>
            <person name="Hiltunen Thoren M."/>
            <person name="Johannesson H."/>
        </authorList>
    </citation>
    <scope>NUCLEOTIDE SEQUENCE</scope>
    <source>
        <strain evidence="1">CBS 314.62</strain>
    </source>
</reference>
<evidence type="ECO:0000313" key="2">
    <source>
        <dbReference type="Proteomes" id="UP001270362"/>
    </source>
</evidence>
<gene>
    <name evidence="1" type="ORF">B0T22DRAFT_518734</name>
</gene>
<keyword evidence="2" id="KW-1185">Reference proteome</keyword>
<protein>
    <recommendedName>
        <fullName evidence="3">Heterokaryon incompatibility domain-containing protein</fullName>
    </recommendedName>
</protein>
<reference evidence="1" key="2">
    <citation type="submission" date="2023-06" db="EMBL/GenBank/DDBJ databases">
        <authorList>
            <consortium name="Lawrence Berkeley National Laboratory"/>
            <person name="Haridas S."/>
            <person name="Hensen N."/>
            <person name="Bonometti L."/>
            <person name="Westerberg I."/>
            <person name="Brannstrom I.O."/>
            <person name="Guillou S."/>
            <person name="Cros-Aarteil S."/>
            <person name="Calhoun S."/>
            <person name="Kuo A."/>
            <person name="Mondo S."/>
            <person name="Pangilinan J."/>
            <person name="Riley R."/>
            <person name="Labutti K."/>
            <person name="Andreopoulos B."/>
            <person name="Lipzen A."/>
            <person name="Chen C."/>
            <person name="Yanf M."/>
            <person name="Daum C."/>
            <person name="Ng V."/>
            <person name="Clum A."/>
            <person name="Steindorff A."/>
            <person name="Ohm R."/>
            <person name="Martin F."/>
            <person name="Silar P."/>
            <person name="Natvig D."/>
            <person name="Lalanne C."/>
            <person name="Gautier V."/>
            <person name="Ament-Velasquez S.L."/>
            <person name="Kruys A."/>
            <person name="Hutchinson M.I."/>
            <person name="Powell A.J."/>
            <person name="Barry K."/>
            <person name="Miller A.N."/>
            <person name="Grigoriev I.V."/>
            <person name="Debuchy R."/>
            <person name="Gladieux P."/>
            <person name="Thoren M.H."/>
            <person name="Johannesson H."/>
        </authorList>
    </citation>
    <scope>NUCLEOTIDE SEQUENCE</scope>
    <source>
        <strain evidence="1">CBS 314.62</strain>
    </source>
</reference>
<evidence type="ECO:0000313" key="1">
    <source>
        <dbReference type="EMBL" id="KAK3686175.1"/>
    </source>
</evidence>
<organism evidence="1 2">
    <name type="scientific">Podospora appendiculata</name>
    <dbReference type="NCBI Taxonomy" id="314037"/>
    <lineage>
        <taxon>Eukaryota</taxon>
        <taxon>Fungi</taxon>
        <taxon>Dikarya</taxon>
        <taxon>Ascomycota</taxon>
        <taxon>Pezizomycotina</taxon>
        <taxon>Sordariomycetes</taxon>
        <taxon>Sordariomycetidae</taxon>
        <taxon>Sordariales</taxon>
        <taxon>Podosporaceae</taxon>
        <taxon>Podospora</taxon>
    </lineage>
</organism>
<dbReference type="InterPro" id="IPR052895">
    <property type="entry name" value="HetReg/Transcr_Mod"/>
</dbReference>
<accession>A0AAE0X7E5</accession>
<dbReference type="AlphaFoldDB" id="A0AAE0X7E5"/>
<proteinExistence type="predicted"/>
<dbReference type="Proteomes" id="UP001270362">
    <property type="component" value="Unassembled WGS sequence"/>
</dbReference>